<sequence length="182" mass="20037">MNKLSERARLRVKRLLETEEEMRREDEVALVMTEVSWVCIIRTSSTQLTLPRQVATSPAIGFFCPPLRPPVPLQLAYLDESRDHAVCESLVHAPVEGLPVAGLGLSSALMSRQLKPKTKDVDETIRACVSPVRLVEDRSLDGAGAAINVVGPAAGKWGTKTEQSFAGREEDMKTVRRKRCTG</sequence>
<protein>
    <submittedName>
        <fullName evidence="1">Uncharacterized protein</fullName>
    </submittedName>
</protein>
<accession>A0A4S4LLK4</accession>
<dbReference type="AlphaFoldDB" id="A0A4S4LLK4"/>
<keyword evidence="2" id="KW-1185">Reference proteome</keyword>
<dbReference type="EMBL" id="SGPL01000414">
    <property type="protein sequence ID" value="THH12807.1"/>
    <property type="molecule type" value="Genomic_DNA"/>
</dbReference>
<evidence type="ECO:0000313" key="2">
    <source>
        <dbReference type="Proteomes" id="UP000310158"/>
    </source>
</evidence>
<dbReference type="Proteomes" id="UP000310158">
    <property type="component" value="Unassembled WGS sequence"/>
</dbReference>
<comment type="caution">
    <text evidence="1">The sequence shown here is derived from an EMBL/GenBank/DDBJ whole genome shotgun (WGS) entry which is preliminary data.</text>
</comment>
<organism evidence="1 2">
    <name type="scientific">Bondarzewia mesenterica</name>
    <dbReference type="NCBI Taxonomy" id="1095465"/>
    <lineage>
        <taxon>Eukaryota</taxon>
        <taxon>Fungi</taxon>
        <taxon>Dikarya</taxon>
        <taxon>Basidiomycota</taxon>
        <taxon>Agaricomycotina</taxon>
        <taxon>Agaricomycetes</taxon>
        <taxon>Russulales</taxon>
        <taxon>Bondarzewiaceae</taxon>
        <taxon>Bondarzewia</taxon>
    </lineage>
</organism>
<reference evidence="1 2" key="1">
    <citation type="submission" date="2019-02" db="EMBL/GenBank/DDBJ databases">
        <title>Genome sequencing of the rare red list fungi Bondarzewia mesenterica.</title>
        <authorList>
            <person name="Buettner E."/>
            <person name="Kellner H."/>
        </authorList>
    </citation>
    <scope>NUCLEOTIDE SEQUENCE [LARGE SCALE GENOMIC DNA]</scope>
    <source>
        <strain evidence="1 2">DSM 108281</strain>
    </source>
</reference>
<name>A0A4S4LLK4_9AGAM</name>
<gene>
    <name evidence="1" type="ORF">EW146_g7344</name>
</gene>
<proteinExistence type="predicted"/>
<evidence type="ECO:0000313" key="1">
    <source>
        <dbReference type="EMBL" id="THH12807.1"/>
    </source>
</evidence>